<dbReference type="Pfam" id="PF00587">
    <property type="entry name" value="tRNA-synt_2b"/>
    <property type="match status" value="1"/>
</dbReference>
<evidence type="ECO:0000256" key="8">
    <source>
        <dbReference type="ARBA" id="ARBA00023146"/>
    </source>
</evidence>
<keyword evidence="3 10" id="KW-0963">Cytoplasm</keyword>
<dbReference type="SUPFAM" id="SSF55826">
    <property type="entry name" value="YbaK/ProRS associated domain"/>
    <property type="match status" value="1"/>
</dbReference>
<dbReference type="InterPro" id="IPR002316">
    <property type="entry name" value="Pro-tRNA-ligase_IIa"/>
</dbReference>
<evidence type="ECO:0000313" key="13">
    <source>
        <dbReference type="Proteomes" id="UP000228621"/>
    </source>
</evidence>
<evidence type="ECO:0000256" key="9">
    <source>
        <dbReference type="ARBA" id="ARBA00047671"/>
    </source>
</evidence>
<evidence type="ECO:0000256" key="1">
    <source>
        <dbReference type="ARBA" id="ARBA00004496"/>
    </source>
</evidence>
<dbReference type="InterPro" id="IPR004154">
    <property type="entry name" value="Anticodon-bd"/>
</dbReference>
<comment type="domain">
    <text evidence="10">Consists of three domains: the N-terminal catalytic domain, the editing domain and the C-terminal anticodon-binding domain.</text>
</comment>
<dbReference type="PRINTS" id="PR01046">
    <property type="entry name" value="TRNASYNTHPRO"/>
</dbReference>
<protein>
    <recommendedName>
        <fullName evidence="10">Proline--tRNA ligase</fullName>
        <ecNumber evidence="10">6.1.1.15</ecNumber>
    </recommendedName>
    <alternativeName>
        <fullName evidence="10">Prolyl-tRNA synthetase</fullName>
        <shortName evidence="10">ProRS</shortName>
    </alternativeName>
</protein>
<proteinExistence type="inferred from homology"/>
<dbReference type="SUPFAM" id="SSF55681">
    <property type="entry name" value="Class II aaRS and biotin synthetases"/>
    <property type="match status" value="1"/>
</dbReference>
<dbReference type="FunFam" id="3.30.930.10:FF:000097">
    <property type="entry name" value="Proline--tRNA ligase"/>
    <property type="match status" value="1"/>
</dbReference>
<reference evidence="13" key="1">
    <citation type="journal article" date="2019" name="Genome Announc.">
        <title>Draft Genome Sequence of Pseudoalteromonas piscicida Strain 36Y ROTHPW, an Hypersaline Seawater Isolate from the South Coast of Sonora, Mexico.</title>
        <authorList>
            <person name="Sanchez-Diaz R."/>
            <person name="Molina-Garza Z.J."/>
            <person name="Cruz-Suarez L.E."/>
            <person name="Selvin J."/>
            <person name="Kiran G.S."/>
            <person name="Ibarra-Gamez J.C."/>
            <person name="Gomez-Gil B."/>
            <person name="Galaviz-Silva L."/>
        </authorList>
    </citation>
    <scope>NUCLEOTIDE SEQUENCE [LARGE SCALE GENOMIC DNA]</scope>
    <source>
        <strain evidence="13">36Y_RITHPW</strain>
    </source>
</reference>
<evidence type="ECO:0000256" key="3">
    <source>
        <dbReference type="ARBA" id="ARBA00022490"/>
    </source>
</evidence>
<comment type="caution">
    <text evidence="12">The sequence shown here is derived from an EMBL/GenBank/DDBJ whole genome shotgun (WGS) entry which is preliminary data.</text>
</comment>
<dbReference type="InterPro" id="IPR006195">
    <property type="entry name" value="aa-tRNA-synth_II"/>
</dbReference>
<comment type="subunit">
    <text evidence="2 10">Homodimer.</text>
</comment>
<dbReference type="AlphaFoldDB" id="A0A2A5JSF9"/>
<dbReference type="InterPro" id="IPR023717">
    <property type="entry name" value="Pro-tRNA-Synthase_IIa_type1"/>
</dbReference>
<dbReference type="Gene3D" id="3.30.930.10">
    <property type="entry name" value="Bira Bifunctional Protein, Domain 2"/>
    <property type="match status" value="2"/>
</dbReference>
<keyword evidence="4 10" id="KW-0436">Ligase</keyword>
<dbReference type="OrthoDB" id="9809052at2"/>
<dbReference type="HAMAP" id="MF_01569">
    <property type="entry name" value="Pro_tRNA_synth_type1"/>
    <property type="match status" value="1"/>
</dbReference>
<comment type="similarity">
    <text evidence="10">Belongs to the class-II aminoacyl-tRNA synthetase family. ProS type 1 subfamily.</text>
</comment>
<keyword evidence="6 10" id="KW-0067">ATP-binding</keyword>
<comment type="function">
    <text evidence="10">Catalyzes the attachment of proline to tRNA(Pro) in a two-step reaction: proline is first activated by ATP to form Pro-AMP and then transferred to the acceptor end of tRNA(Pro). As ProRS can inadvertently accommodate and process non-cognate amino acids such as alanine and cysteine, to avoid such errors it has two additional distinct editing activities against alanine. One activity is designated as 'pretransfer' editing and involves the tRNA(Pro)-independent hydrolysis of activated Ala-AMP. The other activity is designated 'posttransfer' editing and involves deacylation of mischarged Ala-tRNA(Pro). The misacylated Cys-tRNA(Pro) is not edited by ProRS.</text>
</comment>
<dbReference type="RefSeq" id="WP_099641457.1">
    <property type="nucleotide sequence ID" value="NZ_NKHF01000032.1"/>
</dbReference>
<name>A0A2A5JSF9_PSEO7</name>
<accession>A0A2A5JSF9</accession>
<organism evidence="12 13">
    <name type="scientific">Pseudoalteromonas piscicida</name>
    <dbReference type="NCBI Taxonomy" id="43662"/>
    <lineage>
        <taxon>Bacteria</taxon>
        <taxon>Pseudomonadati</taxon>
        <taxon>Pseudomonadota</taxon>
        <taxon>Gammaproteobacteria</taxon>
        <taxon>Alteromonadales</taxon>
        <taxon>Pseudoalteromonadaceae</taxon>
        <taxon>Pseudoalteromonas</taxon>
    </lineage>
</organism>
<dbReference type="InterPro" id="IPR045864">
    <property type="entry name" value="aa-tRNA-synth_II/BPL/LPL"/>
</dbReference>
<dbReference type="PIRSF" id="PIRSF001535">
    <property type="entry name" value="ProRS_1"/>
    <property type="match status" value="1"/>
</dbReference>
<dbReference type="PROSITE" id="PS50862">
    <property type="entry name" value="AA_TRNA_LIGASE_II"/>
    <property type="match status" value="1"/>
</dbReference>
<evidence type="ECO:0000256" key="6">
    <source>
        <dbReference type="ARBA" id="ARBA00022840"/>
    </source>
</evidence>
<evidence type="ECO:0000256" key="7">
    <source>
        <dbReference type="ARBA" id="ARBA00022917"/>
    </source>
</evidence>
<dbReference type="SUPFAM" id="SSF52954">
    <property type="entry name" value="Class II aaRS ABD-related"/>
    <property type="match status" value="1"/>
</dbReference>
<dbReference type="InterPro" id="IPR044140">
    <property type="entry name" value="ProRS_anticodon_short"/>
</dbReference>
<dbReference type="GO" id="GO:0004827">
    <property type="term" value="F:proline-tRNA ligase activity"/>
    <property type="evidence" value="ECO:0007669"/>
    <property type="project" value="UniProtKB-UniRule"/>
</dbReference>
<dbReference type="InterPro" id="IPR004500">
    <property type="entry name" value="Pro-tRNA-synth_IIa_bac-type"/>
</dbReference>
<dbReference type="NCBIfam" id="NF006625">
    <property type="entry name" value="PRK09194.1"/>
    <property type="match status" value="1"/>
</dbReference>
<feature type="domain" description="Aminoacyl-transfer RNA synthetases class-II family profile" evidence="11">
    <location>
        <begin position="38"/>
        <end position="470"/>
    </location>
</feature>
<dbReference type="InterPro" id="IPR050062">
    <property type="entry name" value="Pro-tRNA_synthetase"/>
</dbReference>
<dbReference type="Proteomes" id="UP000228621">
    <property type="component" value="Unassembled WGS sequence"/>
</dbReference>
<dbReference type="CDD" id="cd04334">
    <property type="entry name" value="ProRS-INS"/>
    <property type="match status" value="1"/>
</dbReference>
<dbReference type="GO" id="GO:0005829">
    <property type="term" value="C:cytosol"/>
    <property type="evidence" value="ECO:0007669"/>
    <property type="project" value="TreeGrafter"/>
</dbReference>
<dbReference type="EC" id="6.1.1.15" evidence="10"/>
<keyword evidence="7 10" id="KW-0648">Protein biosynthesis</keyword>
<dbReference type="GO" id="GO:0002161">
    <property type="term" value="F:aminoacyl-tRNA deacylase activity"/>
    <property type="evidence" value="ECO:0007669"/>
    <property type="project" value="InterPro"/>
</dbReference>
<dbReference type="InterPro" id="IPR033730">
    <property type="entry name" value="ProRS_core_prok"/>
</dbReference>
<dbReference type="PANTHER" id="PTHR42753:SF2">
    <property type="entry name" value="PROLINE--TRNA LIGASE"/>
    <property type="match status" value="1"/>
</dbReference>
<dbReference type="PANTHER" id="PTHR42753">
    <property type="entry name" value="MITOCHONDRIAL RIBOSOME PROTEIN L39/PROLYL-TRNA LIGASE FAMILY MEMBER"/>
    <property type="match status" value="1"/>
</dbReference>
<keyword evidence="13" id="KW-1185">Reference proteome</keyword>
<dbReference type="InterPro" id="IPR036754">
    <property type="entry name" value="YbaK/aa-tRNA-synt-asso_dom_sf"/>
</dbReference>
<evidence type="ECO:0000256" key="4">
    <source>
        <dbReference type="ARBA" id="ARBA00022598"/>
    </source>
</evidence>
<dbReference type="CDD" id="cd00861">
    <property type="entry name" value="ProRS_anticodon_short"/>
    <property type="match status" value="1"/>
</dbReference>
<comment type="subcellular location">
    <subcellularLocation>
        <location evidence="1 10">Cytoplasm</location>
    </subcellularLocation>
</comment>
<evidence type="ECO:0000313" key="12">
    <source>
        <dbReference type="EMBL" id="PCK32393.1"/>
    </source>
</evidence>
<dbReference type="Gene3D" id="3.40.50.800">
    <property type="entry name" value="Anticodon-binding domain"/>
    <property type="match status" value="1"/>
</dbReference>
<dbReference type="InterPro" id="IPR036621">
    <property type="entry name" value="Anticodon-bd_dom_sf"/>
</dbReference>
<dbReference type="Pfam" id="PF04073">
    <property type="entry name" value="tRNA_edit"/>
    <property type="match status" value="1"/>
</dbReference>
<dbReference type="GO" id="GO:0006433">
    <property type="term" value="P:prolyl-tRNA aminoacylation"/>
    <property type="evidence" value="ECO:0007669"/>
    <property type="project" value="UniProtKB-UniRule"/>
</dbReference>
<dbReference type="EMBL" id="NKHF01000032">
    <property type="protein sequence ID" value="PCK32393.1"/>
    <property type="molecule type" value="Genomic_DNA"/>
</dbReference>
<dbReference type="Pfam" id="PF03129">
    <property type="entry name" value="HGTP_anticodon"/>
    <property type="match status" value="1"/>
</dbReference>
<keyword evidence="5 10" id="KW-0547">Nucleotide-binding</keyword>
<comment type="catalytic activity">
    <reaction evidence="9 10">
        <text>tRNA(Pro) + L-proline + ATP = L-prolyl-tRNA(Pro) + AMP + diphosphate</text>
        <dbReference type="Rhea" id="RHEA:14305"/>
        <dbReference type="Rhea" id="RHEA-COMP:9700"/>
        <dbReference type="Rhea" id="RHEA-COMP:9702"/>
        <dbReference type="ChEBI" id="CHEBI:30616"/>
        <dbReference type="ChEBI" id="CHEBI:33019"/>
        <dbReference type="ChEBI" id="CHEBI:60039"/>
        <dbReference type="ChEBI" id="CHEBI:78442"/>
        <dbReference type="ChEBI" id="CHEBI:78532"/>
        <dbReference type="ChEBI" id="CHEBI:456215"/>
        <dbReference type="EC" id="6.1.1.15"/>
    </reaction>
</comment>
<evidence type="ECO:0000256" key="5">
    <source>
        <dbReference type="ARBA" id="ARBA00022741"/>
    </source>
</evidence>
<evidence type="ECO:0000259" key="11">
    <source>
        <dbReference type="PROSITE" id="PS50862"/>
    </source>
</evidence>
<sequence length="575" mass="63896">MRTSEYILATLKETPSDAEVVSHQLMLRAGMIRKLASGLYTWLPSGLKVFRKVERIVREEMDKAGAIELLMPVIQPAELWEESGRWEQFGPELLRINDRHGRPFALGPTHEEVITDLVRREINSYKQLPITLYQVSTKVRDEVRPRFGVMRAREFTMKDAYSFHLNDECLEKTYHKMFQAYCNIFDRLGVDYRPVIADSGSIGGNLSHEFHVLAESGEDAIAFSDESDYAANIEKAEALAPTEVRPEPSKALNTFDTPEALTIADLKAKHGVKPHRGVKTLIAYGAPDEDGNRGLVALIVRGDHELNELKAEKLALLDSPLELASEEDIVKTIGAKPGSLGPVGLSMPIIVDRSAAVMADFVAGANQDGVHYSGINWDRDVSDYTVEDIRNVVEGDPSPCGKGKIQIKRGIEVGHVFQLGTKYSESMKAGVLGEEGKNQTLTMGCYGIGVSRIVAAAIEQNNDNYGIKWPVAIAPFELAIVPMNMHKSHRIPEIAEKFYADLQNAGIDVLFDDRKERPGVMFNDMELIGVPYTLVIGERNLDENKVELKNRHTGEKLMLDIESAVETIVNAIKSK</sequence>
<gene>
    <name evidence="10" type="primary">proS</name>
    <name evidence="12" type="ORF">CEX98_07365</name>
</gene>
<dbReference type="NCBIfam" id="TIGR00409">
    <property type="entry name" value="proS_fam_II"/>
    <property type="match status" value="1"/>
</dbReference>
<dbReference type="InterPro" id="IPR002314">
    <property type="entry name" value="aa-tRNA-synt_IIb"/>
</dbReference>
<dbReference type="GO" id="GO:0005524">
    <property type="term" value="F:ATP binding"/>
    <property type="evidence" value="ECO:0007669"/>
    <property type="project" value="UniProtKB-UniRule"/>
</dbReference>
<evidence type="ECO:0000256" key="10">
    <source>
        <dbReference type="HAMAP-Rule" id="MF_01569"/>
    </source>
</evidence>
<dbReference type="InterPro" id="IPR007214">
    <property type="entry name" value="YbaK/aa-tRNA-synth-assoc-dom"/>
</dbReference>
<dbReference type="CDD" id="cd00779">
    <property type="entry name" value="ProRS_core_prok"/>
    <property type="match status" value="1"/>
</dbReference>
<evidence type="ECO:0000256" key="2">
    <source>
        <dbReference type="ARBA" id="ARBA00011738"/>
    </source>
</evidence>
<keyword evidence="8 10" id="KW-0030">Aminoacyl-tRNA synthetase</keyword>
<dbReference type="FunFam" id="3.30.930.10:FF:000043">
    <property type="entry name" value="Proline--tRNA ligase"/>
    <property type="match status" value="1"/>
</dbReference>